<dbReference type="KEGG" id="gfs:119635702"/>
<dbReference type="GO" id="GO:0000729">
    <property type="term" value="P:DNA double-strand break processing"/>
    <property type="evidence" value="ECO:0007669"/>
    <property type="project" value="TreeGrafter"/>
</dbReference>
<dbReference type="InterPro" id="IPR052709">
    <property type="entry name" value="Transposase-MT_Hybrid"/>
</dbReference>
<evidence type="ECO:0000259" key="1">
    <source>
        <dbReference type="Pfam" id="PF17906"/>
    </source>
</evidence>
<dbReference type="GO" id="GO:0035861">
    <property type="term" value="C:site of double-strand break"/>
    <property type="evidence" value="ECO:0007669"/>
    <property type="project" value="TreeGrafter"/>
</dbReference>
<gene>
    <name evidence="3" type="primary">LOC119635702</name>
</gene>
<reference evidence="3" key="1">
    <citation type="submission" date="2025-08" db="UniProtKB">
        <authorList>
            <consortium name="RefSeq"/>
        </authorList>
    </citation>
    <scope>IDENTIFICATION</scope>
    <source>
        <tissue evidence="3">Whole body pupa</tissue>
    </source>
</reference>
<dbReference type="GO" id="GO:0044547">
    <property type="term" value="F:DNA topoisomerase binding"/>
    <property type="evidence" value="ECO:0007669"/>
    <property type="project" value="TreeGrafter"/>
</dbReference>
<dbReference type="GO" id="GO:0000793">
    <property type="term" value="C:condensed chromosome"/>
    <property type="evidence" value="ECO:0007669"/>
    <property type="project" value="TreeGrafter"/>
</dbReference>
<protein>
    <submittedName>
        <fullName evidence="3">Histone-lysine N-methyltransferase SETMAR-like</fullName>
    </submittedName>
</protein>
<dbReference type="Gene3D" id="3.30.420.10">
    <property type="entry name" value="Ribonuclease H-like superfamily/Ribonuclease H"/>
    <property type="match status" value="1"/>
</dbReference>
<dbReference type="Pfam" id="PF17906">
    <property type="entry name" value="HTH_48"/>
    <property type="match status" value="1"/>
</dbReference>
<dbReference type="RefSeq" id="XP_037886598.1">
    <property type="nucleotide sequence ID" value="XM_038030670.1"/>
</dbReference>
<dbReference type="GeneID" id="119635702"/>
<dbReference type="GO" id="GO:0003690">
    <property type="term" value="F:double-stranded DNA binding"/>
    <property type="evidence" value="ECO:0007669"/>
    <property type="project" value="TreeGrafter"/>
</dbReference>
<organism evidence="2 3">
    <name type="scientific">Glossina fuscipes</name>
    <dbReference type="NCBI Taxonomy" id="7396"/>
    <lineage>
        <taxon>Eukaryota</taxon>
        <taxon>Metazoa</taxon>
        <taxon>Ecdysozoa</taxon>
        <taxon>Arthropoda</taxon>
        <taxon>Hexapoda</taxon>
        <taxon>Insecta</taxon>
        <taxon>Pterygota</taxon>
        <taxon>Neoptera</taxon>
        <taxon>Endopterygota</taxon>
        <taxon>Diptera</taxon>
        <taxon>Brachycera</taxon>
        <taxon>Muscomorpha</taxon>
        <taxon>Hippoboscoidea</taxon>
        <taxon>Glossinidae</taxon>
        <taxon>Glossina</taxon>
    </lineage>
</organism>
<dbReference type="Gene3D" id="1.10.10.1450">
    <property type="match status" value="1"/>
</dbReference>
<name>A0A9C5YW40_9MUSC</name>
<proteinExistence type="predicted"/>
<dbReference type="InterPro" id="IPR041426">
    <property type="entry name" value="Mos1_HTH"/>
</dbReference>
<sequence length="336" mass="38977">MSELSAKLRYILQFYFDKGTSAAQAREEICALYGQDTLSKATAKRWFSRFRSGNLDVQDAPRSGRPITEKVNEILAKVEQDRHVSSHDIARDLNINHQTVLNHLEKAGYKKKLDVWVPPDLTQKNLIDRISICEYLLKRNELEPFLQRLITSDEKWITYDNARKRSWSKREEAPPAMENPAPTARKVMLCVWWDWKGVVHYELLSPGTTIDSDLLCRQLERLYIAIQKKRPELVNSVVVYHRPYICLASRQKLGENGWEILMHPQYSPDLAPSDYHLFPSLQSSLNGVKLASKEACENHLAQFFDQKPPKFYSDGIMVLPQKWQKVIEHYGAYVDS</sequence>
<dbReference type="GO" id="GO:0006303">
    <property type="term" value="P:double-strand break repair via nonhomologous end joining"/>
    <property type="evidence" value="ECO:0007669"/>
    <property type="project" value="TreeGrafter"/>
</dbReference>
<evidence type="ECO:0000313" key="2">
    <source>
        <dbReference type="Proteomes" id="UP000092443"/>
    </source>
</evidence>
<accession>A0A9C5YW40</accession>
<evidence type="ECO:0000313" key="3">
    <source>
        <dbReference type="RefSeq" id="XP_037886598.1"/>
    </source>
</evidence>
<dbReference type="GO" id="GO:0042800">
    <property type="term" value="F:histone H3K4 methyltransferase activity"/>
    <property type="evidence" value="ECO:0007669"/>
    <property type="project" value="TreeGrafter"/>
</dbReference>
<dbReference type="GO" id="GO:0003697">
    <property type="term" value="F:single-stranded DNA binding"/>
    <property type="evidence" value="ECO:0007669"/>
    <property type="project" value="TreeGrafter"/>
</dbReference>
<dbReference type="GO" id="GO:0044774">
    <property type="term" value="P:mitotic DNA integrity checkpoint signaling"/>
    <property type="evidence" value="ECO:0007669"/>
    <property type="project" value="TreeGrafter"/>
</dbReference>
<dbReference type="GO" id="GO:0005634">
    <property type="term" value="C:nucleus"/>
    <property type="evidence" value="ECO:0007669"/>
    <property type="project" value="TreeGrafter"/>
</dbReference>
<dbReference type="PANTHER" id="PTHR46060">
    <property type="entry name" value="MARINER MOS1 TRANSPOSASE-LIKE PROTEIN"/>
    <property type="match status" value="1"/>
</dbReference>
<dbReference type="Pfam" id="PF01359">
    <property type="entry name" value="Transposase_1"/>
    <property type="match status" value="1"/>
</dbReference>
<dbReference type="GO" id="GO:0015074">
    <property type="term" value="P:DNA integration"/>
    <property type="evidence" value="ECO:0007669"/>
    <property type="project" value="TreeGrafter"/>
</dbReference>
<dbReference type="Proteomes" id="UP000092443">
    <property type="component" value="Unplaced"/>
</dbReference>
<dbReference type="GO" id="GO:0031297">
    <property type="term" value="P:replication fork processing"/>
    <property type="evidence" value="ECO:0007669"/>
    <property type="project" value="TreeGrafter"/>
</dbReference>
<feature type="domain" description="Mos1 transposase HTH" evidence="1">
    <location>
        <begin position="7"/>
        <end position="54"/>
    </location>
</feature>
<dbReference type="GO" id="GO:0046975">
    <property type="term" value="F:histone H3K36 methyltransferase activity"/>
    <property type="evidence" value="ECO:0007669"/>
    <property type="project" value="TreeGrafter"/>
</dbReference>
<dbReference type="InterPro" id="IPR001888">
    <property type="entry name" value="Transposase_1"/>
</dbReference>
<dbReference type="GO" id="GO:0000014">
    <property type="term" value="F:single-stranded DNA endodeoxyribonuclease activity"/>
    <property type="evidence" value="ECO:0007669"/>
    <property type="project" value="TreeGrafter"/>
</dbReference>
<keyword evidence="2" id="KW-1185">Reference proteome</keyword>
<dbReference type="InterPro" id="IPR036397">
    <property type="entry name" value="RNaseH_sf"/>
</dbReference>
<dbReference type="PANTHER" id="PTHR46060:SF2">
    <property type="entry name" value="HISTONE-LYSINE N-METHYLTRANSFERASE SETMAR"/>
    <property type="match status" value="1"/>
</dbReference>
<dbReference type="AlphaFoldDB" id="A0A9C5YW40"/>